<feature type="domain" description="DUF1254" evidence="3">
    <location>
        <begin position="78"/>
        <end position="209"/>
    </location>
</feature>
<dbReference type="PANTHER" id="PTHR36509">
    <property type="entry name" value="BLL3101 PROTEIN"/>
    <property type="match status" value="1"/>
</dbReference>
<dbReference type="InterPro" id="IPR010679">
    <property type="entry name" value="DUF1254"/>
</dbReference>
<sequence>MARSIPRALACAVLVATAAVAAGTGTASPARADQSAYDEGYRLGLEAYEYGLPLVTTDATMASQSSVDVSNGRGFGPVNRFNPIRRFITPDDRSVVAPNLDTLYSIAWLDLRREPLVIHVPKVRDRYFVIPLMTPYTENFANLGSVEKTPPGDYAVVGPDDADVRLPRHVRRIVSPYDRVWIIQRIYADNASLKDQNRVNRIQDAITAVPLSKYPRRHWTPPTPRHPDTTVDPVVLPTGLDFYDRLGDLLAQFPPPAADRPLLDDLASIGVGAGRHPSANRRLDADTRAGMEAAIAAGQAKVLRDAQTLYGQGFVRHNGYLVTPTGRYGTDYRLRAVVTQVGLGALRPEQAIYPLALLDRTGQPLTGARKYVVHVPAGGLPPVSSTGFWSLTLYDNDGFVVPNAIDRYALNDRTDLQRNADGSLDLYVQATRPTDPAQARNWLPAPAGGFRLIWRIYGTQQPAIAGILDGTGWRAPAVLPAG</sequence>
<dbReference type="SUPFAM" id="SSF160935">
    <property type="entry name" value="VPA0735-like"/>
    <property type="match status" value="1"/>
</dbReference>
<evidence type="ECO:0000259" key="2">
    <source>
        <dbReference type="Pfam" id="PF06742"/>
    </source>
</evidence>
<dbReference type="EMBL" id="WBVM01000003">
    <property type="protein sequence ID" value="KAB2808528.1"/>
    <property type="molecule type" value="Genomic_DNA"/>
</dbReference>
<proteinExistence type="predicted"/>
<organism evidence="4 5">
    <name type="scientific">Nocardioides simplex</name>
    <name type="common">Arthrobacter simplex</name>
    <dbReference type="NCBI Taxonomy" id="2045"/>
    <lineage>
        <taxon>Bacteria</taxon>
        <taxon>Bacillati</taxon>
        <taxon>Actinomycetota</taxon>
        <taxon>Actinomycetes</taxon>
        <taxon>Propionibacteriales</taxon>
        <taxon>Nocardioidaceae</taxon>
        <taxon>Pimelobacter</taxon>
    </lineage>
</organism>
<evidence type="ECO:0000259" key="3">
    <source>
        <dbReference type="Pfam" id="PF06863"/>
    </source>
</evidence>
<dbReference type="InterPro" id="IPR037049">
    <property type="entry name" value="DUF1214_C_sf"/>
</dbReference>
<dbReference type="PANTHER" id="PTHR36509:SF2">
    <property type="entry name" value="BLL3101 PROTEIN"/>
    <property type="match status" value="1"/>
</dbReference>
<evidence type="ECO:0000313" key="5">
    <source>
        <dbReference type="Proteomes" id="UP000449906"/>
    </source>
</evidence>
<evidence type="ECO:0000256" key="1">
    <source>
        <dbReference type="SAM" id="SignalP"/>
    </source>
</evidence>
<feature type="domain" description="DUF1214" evidence="2">
    <location>
        <begin position="350"/>
        <end position="461"/>
    </location>
</feature>
<dbReference type="InterPro" id="IPR037050">
    <property type="entry name" value="DUF1254_sf"/>
</dbReference>
<dbReference type="Pfam" id="PF06742">
    <property type="entry name" value="DUF1214"/>
    <property type="match status" value="1"/>
</dbReference>
<dbReference type="AlphaFoldDB" id="A0A7J5DTM5"/>
<dbReference type="Pfam" id="PF06863">
    <property type="entry name" value="DUF1254"/>
    <property type="match status" value="1"/>
</dbReference>
<dbReference type="RefSeq" id="WP_151582190.1">
    <property type="nucleotide sequence ID" value="NZ_WBVM01000003.1"/>
</dbReference>
<gene>
    <name evidence="4" type="ORF">F9L07_23855</name>
</gene>
<protein>
    <submittedName>
        <fullName evidence="4">DUF1254 domain-containing protein</fullName>
    </submittedName>
</protein>
<name>A0A7J5DTM5_NOCSI</name>
<dbReference type="Gene3D" id="2.60.40.1610">
    <property type="entry name" value="Domain of unknown function DUF1254"/>
    <property type="match status" value="1"/>
</dbReference>
<dbReference type="InterPro" id="IPR010621">
    <property type="entry name" value="DUF1214"/>
</dbReference>
<dbReference type="Gene3D" id="2.60.120.600">
    <property type="entry name" value="Domain of unknown function DUF1214, C-terminal domain"/>
    <property type="match status" value="1"/>
</dbReference>
<comment type="caution">
    <text evidence="4">The sequence shown here is derived from an EMBL/GenBank/DDBJ whole genome shotgun (WGS) entry which is preliminary data.</text>
</comment>
<accession>A0A7J5DTM5</accession>
<keyword evidence="1" id="KW-0732">Signal</keyword>
<feature type="chain" id="PRO_5038840621" evidence="1">
    <location>
        <begin position="22"/>
        <end position="482"/>
    </location>
</feature>
<reference evidence="4 5" key="1">
    <citation type="submission" date="2019-09" db="EMBL/GenBank/DDBJ databases">
        <title>Pimelobacter sp. isolated from Paulinella.</title>
        <authorList>
            <person name="Jeong S.E."/>
        </authorList>
    </citation>
    <scope>NUCLEOTIDE SEQUENCE [LARGE SCALE GENOMIC DNA]</scope>
    <source>
        <strain evidence="4 5">Pch-N</strain>
    </source>
</reference>
<feature type="signal peptide" evidence="1">
    <location>
        <begin position="1"/>
        <end position="21"/>
    </location>
</feature>
<dbReference type="Proteomes" id="UP000449906">
    <property type="component" value="Unassembled WGS sequence"/>
</dbReference>
<evidence type="ECO:0000313" key="4">
    <source>
        <dbReference type="EMBL" id="KAB2808528.1"/>
    </source>
</evidence>